<feature type="compositionally biased region" description="Basic and acidic residues" evidence="1">
    <location>
        <begin position="122"/>
        <end position="148"/>
    </location>
</feature>
<organism evidence="2 3">
    <name type="scientific">Mucuna pruriens</name>
    <name type="common">Velvet bean</name>
    <name type="synonym">Dolichos pruriens</name>
    <dbReference type="NCBI Taxonomy" id="157652"/>
    <lineage>
        <taxon>Eukaryota</taxon>
        <taxon>Viridiplantae</taxon>
        <taxon>Streptophyta</taxon>
        <taxon>Embryophyta</taxon>
        <taxon>Tracheophyta</taxon>
        <taxon>Spermatophyta</taxon>
        <taxon>Magnoliopsida</taxon>
        <taxon>eudicotyledons</taxon>
        <taxon>Gunneridae</taxon>
        <taxon>Pentapetalae</taxon>
        <taxon>rosids</taxon>
        <taxon>fabids</taxon>
        <taxon>Fabales</taxon>
        <taxon>Fabaceae</taxon>
        <taxon>Papilionoideae</taxon>
        <taxon>50 kb inversion clade</taxon>
        <taxon>NPAAA clade</taxon>
        <taxon>indigoferoid/millettioid clade</taxon>
        <taxon>Phaseoleae</taxon>
        <taxon>Mucuna</taxon>
    </lineage>
</organism>
<feature type="non-terminal residue" evidence="2">
    <location>
        <position position="1"/>
    </location>
</feature>
<protein>
    <submittedName>
        <fullName evidence="2">Uncharacterized protein</fullName>
    </submittedName>
</protein>
<feature type="compositionally biased region" description="Basic and acidic residues" evidence="1">
    <location>
        <begin position="155"/>
        <end position="164"/>
    </location>
</feature>
<proteinExistence type="predicted"/>
<dbReference type="Proteomes" id="UP000257109">
    <property type="component" value="Unassembled WGS sequence"/>
</dbReference>
<keyword evidence="3" id="KW-1185">Reference proteome</keyword>
<accession>A0A371HZF3</accession>
<evidence type="ECO:0000313" key="2">
    <source>
        <dbReference type="EMBL" id="RDY08172.1"/>
    </source>
</evidence>
<name>A0A371HZF3_MUCPR</name>
<reference evidence="2" key="1">
    <citation type="submission" date="2018-05" db="EMBL/GenBank/DDBJ databases">
        <title>Draft genome of Mucuna pruriens seed.</title>
        <authorList>
            <person name="Nnadi N.E."/>
            <person name="Vos R."/>
            <person name="Hasami M.H."/>
            <person name="Devisetty U.K."/>
            <person name="Aguiy J.C."/>
        </authorList>
    </citation>
    <scope>NUCLEOTIDE SEQUENCE [LARGE SCALE GENOMIC DNA]</scope>
    <source>
        <strain evidence="2">JCA_2017</strain>
    </source>
</reference>
<feature type="compositionally biased region" description="Basic residues" evidence="1">
    <location>
        <begin position="87"/>
        <end position="107"/>
    </location>
</feature>
<dbReference type="PANTHER" id="PTHR35046">
    <property type="entry name" value="ZINC KNUCKLE (CCHC-TYPE) FAMILY PROTEIN"/>
    <property type="match status" value="1"/>
</dbReference>
<dbReference type="PANTHER" id="PTHR35046:SF9">
    <property type="entry name" value="RNA-DIRECTED DNA POLYMERASE"/>
    <property type="match status" value="1"/>
</dbReference>
<dbReference type="EMBL" id="QJKJ01001329">
    <property type="protein sequence ID" value="RDY08172.1"/>
    <property type="molecule type" value="Genomic_DNA"/>
</dbReference>
<evidence type="ECO:0000256" key="1">
    <source>
        <dbReference type="SAM" id="MobiDB-lite"/>
    </source>
</evidence>
<feature type="region of interest" description="Disordered" evidence="1">
    <location>
        <begin position="86"/>
        <end position="164"/>
    </location>
</feature>
<evidence type="ECO:0000313" key="3">
    <source>
        <dbReference type="Proteomes" id="UP000257109"/>
    </source>
</evidence>
<gene>
    <name evidence="2" type="ORF">CR513_07636</name>
</gene>
<dbReference type="AlphaFoldDB" id="A0A371HZF3"/>
<comment type="caution">
    <text evidence="2">The sequence shown here is derived from an EMBL/GenBank/DDBJ whole genome shotgun (WGS) entry which is preliminary data.</text>
</comment>
<dbReference type="OrthoDB" id="1747743at2759"/>
<sequence>MVVELEPRWLLSRLLTWCATRLCSLLDHFAYWAESQPGRDRVGQYKDEVLYNIVPMEAAHILLGRSWQYDCKVIHDKVTNRFTLIHRGGKKKKQRREKKEGRTKHPKGLCIQKDYASKRNVHQKDEFRPKDSLHPKDTLHPKDFERPKKNIKKQKMQEARRDCM</sequence>